<organism evidence="4 5">
    <name type="scientific">Planococcus shixiaomingii</name>
    <dbReference type="NCBI Taxonomy" id="3058393"/>
    <lineage>
        <taxon>Bacteria</taxon>
        <taxon>Bacillati</taxon>
        <taxon>Bacillota</taxon>
        <taxon>Bacilli</taxon>
        <taxon>Bacillales</taxon>
        <taxon>Caryophanaceae</taxon>
        <taxon>Planococcus</taxon>
    </lineage>
</organism>
<gene>
    <name evidence="4" type="ORF">QWY14_14040</name>
</gene>
<dbReference type="InterPro" id="IPR050832">
    <property type="entry name" value="Bact_Acetyltransf"/>
</dbReference>
<reference evidence="4 5" key="1">
    <citation type="submission" date="2023-06" db="EMBL/GenBank/DDBJ databases">
        <title>Novel species in genus Planococcus.</title>
        <authorList>
            <person name="Ning S."/>
        </authorList>
    </citation>
    <scope>NUCLEOTIDE SEQUENCE [LARGE SCALE GENOMIC DNA]</scope>
    <source>
        <strain evidence="4 5">N028</strain>
    </source>
</reference>
<dbReference type="CDD" id="cd04301">
    <property type="entry name" value="NAT_SF"/>
    <property type="match status" value="1"/>
</dbReference>
<dbReference type="Gene3D" id="3.40.630.30">
    <property type="match status" value="1"/>
</dbReference>
<dbReference type="RefSeq" id="WP_301724585.1">
    <property type="nucleotide sequence ID" value="NZ_JAUJWV010000002.1"/>
</dbReference>
<evidence type="ECO:0000259" key="3">
    <source>
        <dbReference type="PROSITE" id="PS51186"/>
    </source>
</evidence>
<dbReference type="PROSITE" id="PS51186">
    <property type="entry name" value="GNAT"/>
    <property type="match status" value="1"/>
</dbReference>
<dbReference type="EMBL" id="JAUJWV010000002">
    <property type="protein sequence ID" value="MDN7242931.1"/>
    <property type="molecule type" value="Genomic_DNA"/>
</dbReference>
<comment type="caution">
    <text evidence="4">The sequence shown here is derived from an EMBL/GenBank/DDBJ whole genome shotgun (WGS) entry which is preliminary data.</text>
</comment>
<dbReference type="PANTHER" id="PTHR43877">
    <property type="entry name" value="AMINOALKYLPHOSPHONATE N-ACETYLTRANSFERASE-RELATED-RELATED"/>
    <property type="match status" value="1"/>
</dbReference>
<dbReference type="SUPFAM" id="SSF55729">
    <property type="entry name" value="Acyl-CoA N-acyltransferases (Nat)"/>
    <property type="match status" value="1"/>
</dbReference>
<evidence type="ECO:0000256" key="1">
    <source>
        <dbReference type="ARBA" id="ARBA00022679"/>
    </source>
</evidence>
<dbReference type="Proteomes" id="UP001172055">
    <property type="component" value="Unassembled WGS sequence"/>
</dbReference>
<protein>
    <submittedName>
        <fullName evidence="4">GNAT family N-acetyltransferase</fullName>
    </submittedName>
</protein>
<dbReference type="InterPro" id="IPR000182">
    <property type="entry name" value="GNAT_dom"/>
</dbReference>
<evidence type="ECO:0000313" key="5">
    <source>
        <dbReference type="Proteomes" id="UP001172055"/>
    </source>
</evidence>
<evidence type="ECO:0000313" key="4">
    <source>
        <dbReference type="EMBL" id="MDN7242931.1"/>
    </source>
</evidence>
<proteinExistence type="predicted"/>
<dbReference type="PANTHER" id="PTHR43877:SF2">
    <property type="entry name" value="AMINOALKYLPHOSPHONATE N-ACETYLTRANSFERASE-RELATED"/>
    <property type="match status" value="1"/>
</dbReference>
<name>A0ABT8N4W9_9BACL</name>
<keyword evidence="1" id="KW-0808">Transferase</keyword>
<dbReference type="InterPro" id="IPR016181">
    <property type="entry name" value="Acyl_CoA_acyltransferase"/>
</dbReference>
<evidence type="ECO:0000256" key="2">
    <source>
        <dbReference type="ARBA" id="ARBA00023315"/>
    </source>
</evidence>
<feature type="domain" description="N-acetyltransferase" evidence="3">
    <location>
        <begin position="1"/>
        <end position="146"/>
    </location>
</feature>
<sequence length="146" mass="17051">MRVVQATVKDLEGVAELFDLYRVFYEQEKDMDAARNYIEQRLENEDSVIFAVKDGDKYLGFTQLYPMFSSVSMKRMWILNDLYVAEEARKRGVGEMLMEKAKEFAIETGAKSLVLSTAVNNYSAQRLYEKLGYKRDTVFYSYELLL</sequence>
<keyword evidence="5" id="KW-1185">Reference proteome</keyword>
<dbReference type="Pfam" id="PF00583">
    <property type="entry name" value="Acetyltransf_1"/>
    <property type="match status" value="1"/>
</dbReference>
<keyword evidence="2" id="KW-0012">Acyltransferase</keyword>
<accession>A0ABT8N4W9</accession>